<reference evidence="9" key="1">
    <citation type="submission" date="2016-06" db="UniProtKB">
        <authorList>
            <consortium name="WormBaseParasite"/>
        </authorList>
    </citation>
    <scope>IDENTIFICATION</scope>
</reference>
<feature type="compositionally biased region" description="Basic and acidic residues" evidence="5">
    <location>
        <begin position="43"/>
        <end position="60"/>
    </location>
</feature>
<dbReference type="InterPro" id="IPR001781">
    <property type="entry name" value="Znf_LIM"/>
</dbReference>
<dbReference type="Proteomes" id="UP000272942">
    <property type="component" value="Unassembled WGS sequence"/>
</dbReference>
<feature type="region of interest" description="Disordered" evidence="5">
    <location>
        <begin position="431"/>
        <end position="458"/>
    </location>
</feature>
<evidence type="ECO:0000256" key="2">
    <source>
        <dbReference type="ARBA" id="ARBA00022833"/>
    </source>
</evidence>
<evidence type="ECO:0000313" key="7">
    <source>
        <dbReference type="EMBL" id="VDP79400.1"/>
    </source>
</evidence>
<evidence type="ECO:0000256" key="1">
    <source>
        <dbReference type="ARBA" id="ARBA00022723"/>
    </source>
</evidence>
<feature type="region of interest" description="Disordered" evidence="5">
    <location>
        <begin position="390"/>
        <end position="415"/>
    </location>
</feature>
<feature type="compositionally biased region" description="Polar residues" evidence="5">
    <location>
        <begin position="303"/>
        <end position="318"/>
    </location>
</feature>
<sequence>MNGDRVLADSFSIVHPSGLPYEPGLSGQESVLCSYIKPNKSFTNHDRYHSKSGRPKDRSVSQRRRFCSTSGPRPNRRDKQVIIKAQPAGWYQVDHVSRNLSLAPRLPTYEPLVTYSFSGDQARRKRRARRNRRSSVNWSMQSRFPSPSVFGSTLGLLRELPCARLHYDSFRRIFPTLPTRTMKEKRFRTEAAKQLPFAKYPDEQLQDILDSTSKSISITGNDSQTTSWINTHRESTKNDLPEASQAWRTEGDTQITNEISDASSESEESTKDEDDIPEEDENEDIPEEPDEDLLEAIPCKIPGSSNPYEPISSNQSKTDVAGQVDGHPFSNKHSTPVSEDFLSVSDTDNRLTAVLDKCDKTAQNHQQDEESLPYIDTEQDSHSVPLAAYEEQTKSSDISARHLSCEPEGPRHLAESDLRASGLDPVPIAELPPLVSASRRSSHTITSRPDYEQSTIVSGQKCKTKTDDALPSPQFAVSLFESASAGRVISGLSCTACSKPAYPAERLEADGKLFHVACFRCANCSTLLQRGAWNFRGKNYYCNPCHRRIALQTLRH</sequence>
<keyword evidence="1 4" id="KW-0479">Metal-binding</keyword>
<proteinExistence type="predicted"/>
<feature type="compositionally biased region" description="Basic and acidic residues" evidence="5">
    <location>
        <begin position="391"/>
        <end position="415"/>
    </location>
</feature>
<evidence type="ECO:0000259" key="6">
    <source>
        <dbReference type="PROSITE" id="PS50023"/>
    </source>
</evidence>
<dbReference type="SMART" id="SM00132">
    <property type="entry name" value="LIM"/>
    <property type="match status" value="1"/>
</dbReference>
<dbReference type="SUPFAM" id="SSF57716">
    <property type="entry name" value="Glucocorticoid receptor-like (DNA-binding domain)"/>
    <property type="match status" value="1"/>
</dbReference>
<evidence type="ECO:0000313" key="9">
    <source>
        <dbReference type="WBParaSite" id="ECPE_0000682301-mRNA-1"/>
    </source>
</evidence>
<accession>A0A183AIM5</accession>
<keyword evidence="2 4" id="KW-0862">Zinc</keyword>
<feature type="domain" description="LIM zinc-binding" evidence="6">
    <location>
        <begin position="492"/>
        <end position="552"/>
    </location>
</feature>
<name>A0A183AIM5_9TREM</name>
<feature type="region of interest" description="Disordered" evidence="5">
    <location>
        <begin position="234"/>
        <end position="341"/>
    </location>
</feature>
<dbReference type="WBParaSite" id="ECPE_0000682301-mRNA-1">
    <property type="protein sequence ID" value="ECPE_0000682301-mRNA-1"/>
    <property type="gene ID" value="ECPE_0000682301"/>
</dbReference>
<keyword evidence="3 4" id="KW-0440">LIM domain</keyword>
<reference evidence="7 8" key="2">
    <citation type="submission" date="2018-11" db="EMBL/GenBank/DDBJ databases">
        <authorList>
            <consortium name="Pathogen Informatics"/>
        </authorList>
    </citation>
    <scope>NUCLEOTIDE SEQUENCE [LARGE SCALE GENOMIC DNA]</scope>
    <source>
        <strain evidence="7 8">Egypt</strain>
    </source>
</reference>
<dbReference type="GO" id="GO:0046872">
    <property type="term" value="F:metal ion binding"/>
    <property type="evidence" value="ECO:0007669"/>
    <property type="project" value="UniProtKB-KW"/>
</dbReference>
<dbReference type="EMBL" id="UZAN01043850">
    <property type="protein sequence ID" value="VDP79400.1"/>
    <property type="molecule type" value="Genomic_DNA"/>
</dbReference>
<evidence type="ECO:0000256" key="3">
    <source>
        <dbReference type="ARBA" id="ARBA00023038"/>
    </source>
</evidence>
<evidence type="ECO:0000313" key="8">
    <source>
        <dbReference type="Proteomes" id="UP000272942"/>
    </source>
</evidence>
<gene>
    <name evidence="7" type="ORF">ECPE_LOCUS6810</name>
</gene>
<dbReference type="PROSITE" id="PS50023">
    <property type="entry name" value="LIM_DOMAIN_2"/>
    <property type="match status" value="1"/>
</dbReference>
<feature type="compositionally biased region" description="Acidic residues" evidence="5">
    <location>
        <begin position="264"/>
        <end position="294"/>
    </location>
</feature>
<organism evidence="9">
    <name type="scientific">Echinostoma caproni</name>
    <dbReference type="NCBI Taxonomy" id="27848"/>
    <lineage>
        <taxon>Eukaryota</taxon>
        <taxon>Metazoa</taxon>
        <taxon>Spiralia</taxon>
        <taxon>Lophotrochozoa</taxon>
        <taxon>Platyhelminthes</taxon>
        <taxon>Trematoda</taxon>
        <taxon>Digenea</taxon>
        <taxon>Plagiorchiida</taxon>
        <taxon>Echinostomata</taxon>
        <taxon>Echinostomatoidea</taxon>
        <taxon>Echinostomatidae</taxon>
        <taxon>Echinostoma</taxon>
    </lineage>
</organism>
<feature type="compositionally biased region" description="Polar residues" evidence="5">
    <location>
        <begin position="443"/>
        <end position="458"/>
    </location>
</feature>
<dbReference type="OrthoDB" id="25414at2759"/>
<keyword evidence="8" id="KW-1185">Reference proteome</keyword>
<dbReference type="AlphaFoldDB" id="A0A183AIM5"/>
<evidence type="ECO:0000256" key="4">
    <source>
        <dbReference type="PROSITE-ProRule" id="PRU00125"/>
    </source>
</evidence>
<dbReference type="CDD" id="cd09358">
    <property type="entry name" value="LIM_Mical_like"/>
    <property type="match status" value="1"/>
</dbReference>
<evidence type="ECO:0000256" key="5">
    <source>
        <dbReference type="SAM" id="MobiDB-lite"/>
    </source>
</evidence>
<dbReference type="Pfam" id="PF00412">
    <property type="entry name" value="LIM"/>
    <property type="match status" value="1"/>
</dbReference>
<dbReference type="Gene3D" id="2.10.110.10">
    <property type="entry name" value="Cysteine Rich Protein"/>
    <property type="match status" value="1"/>
</dbReference>
<protein>
    <submittedName>
        <fullName evidence="9">LIM zinc-binding domain-containing protein</fullName>
    </submittedName>
</protein>
<dbReference type="PROSITE" id="PS00478">
    <property type="entry name" value="LIM_DOMAIN_1"/>
    <property type="match status" value="1"/>
</dbReference>
<feature type="region of interest" description="Disordered" evidence="5">
    <location>
        <begin position="43"/>
        <end position="78"/>
    </location>
</feature>